<evidence type="ECO:0000259" key="1">
    <source>
        <dbReference type="Pfam" id="PF13462"/>
    </source>
</evidence>
<organism evidence="2 3">
    <name type="scientific">Coemansia erecta</name>
    <dbReference type="NCBI Taxonomy" id="147472"/>
    <lineage>
        <taxon>Eukaryota</taxon>
        <taxon>Fungi</taxon>
        <taxon>Fungi incertae sedis</taxon>
        <taxon>Zoopagomycota</taxon>
        <taxon>Kickxellomycotina</taxon>
        <taxon>Kickxellomycetes</taxon>
        <taxon>Kickxellales</taxon>
        <taxon>Kickxellaceae</taxon>
        <taxon>Coemansia</taxon>
    </lineage>
</organism>
<dbReference type="PANTHER" id="PTHR33875:SF2">
    <property type="entry name" value="ACR183CP"/>
    <property type="match status" value="1"/>
</dbReference>
<proteinExistence type="predicted"/>
<dbReference type="SUPFAM" id="SSF52833">
    <property type="entry name" value="Thioredoxin-like"/>
    <property type="match status" value="1"/>
</dbReference>
<dbReference type="EMBL" id="JANBOJ010000132">
    <property type="protein sequence ID" value="KAJ1722074.1"/>
    <property type="molecule type" value="Genomic_DNA"/>
</dbReference>
<comment type="caution">
    <text evidence="2">The sequence shown here is derived from an EMBL/GenBank/DDBJ whole genome shotgun (WGS) entry which is preliminary data.</text>
</comment>
<dbReference type="OrthoDB" id="37297at2759"/>
<protein>
    <recommendedName>
        <fullName evidence="1">Thioredoxin-like fold domain-containing protein</fullName>
    </recommendedName>
</protein>
<evidence type="ECO:0000313" key="3">
    <source>
        <dbReference type="Proteomes" id="UP001149813"/>
    </source>
</evidence>
<keyword evidence="3" id="KW-1185">Reference proteome</keyword>
<feature type="domain" description="Thioredoxin-like fold" evidence="1">
    <location>
        <begin position="18"/>
        <end position="204"/>
    </location>
</feature>
<dbReference type="Pfam" id="PF13462">
    <property type="entry name" value="Thioredoxin_4"/>
    <property type="match status" value="1"/>
</dbReference>
<dbReference type="InterPro" id="IPR012336">
    <property type="entry name" value="Thioredoxin-like_fold"/>
</dbReference>
<accession>A0A9W7Y140</accession>
<dbReference type="Gene3D" id="3.40.30.10">
    <property type="entry name" value="Glutaredoxin"/>
    <property type="match status" value="1"/>
</dbReference>
<gene>
    <name evidence="2" type="ORF">LPJ53_003481</name>
</gene>
<dbReference type="InterPro" id="IPR036249">
    <property type="entry name" value="Thioredoxin-like_sf"/>
</dbReference>
<evidence type="ECO:0000313" key="2">
    <source>
        <dbReference type="EMBL" id="KAJ1722074.1"/>
    </source>
</evidence>
<reference evidence="2" key="1">
    <citation type="submission" date="2022-07" db="EMBL/GenBank/DDBJ databases">
        <title>Phylogenomic reconstructions and comparative analyses of Kickxellomycotina fungi.</title>
        <authorList>
            <person name="Reynolds N.K."/>
            <person name="Stajich J.E."/>
            <person name="Barry K."/>
            <person name="Grigoriev I.V."/>
            <person name="Crous P."/>
            <person name="Smith M.E."/>
        </authorList>
    </citation>
    <scope>NUCLEOTIDE SEQUENCE</scope>
    <source>
        <strain evidence="2">NBRC 32514</strain>
    </source>
</reference>
<dbReference type="AlphaFoldDB" id="A0A9W7Y140"/>
<dbReference type="Proteomes" id="UP001149813">
    <property type="component" value="Unassembled WGS sequence"/>
</dbReference>
<dbReference type="PANTHER" id="PTHR33875">
    <property type="entry name" value="OS09G0542200 PROTEIN"/>
    <property type="match status" value="1"/>
</dbReference>
<sequence>MTLAPAYAVGHKLLASSSPASHTLELFLDYACPFSAKIWHTLETQLLPWLKAEHADRVTVVFRHQVQPWHPNSTLMHEASLAVERLHPQAFALYSQALFARQREFFDESTVDLSRTEIYRRLALLATSVNAVNDSVAVLQLLDIQQVASADQARNAGNAVTNDLKYHIKLARAQGIHVSPTVLFDGIRDDGVSSAWSLEQWQAWLGPKLDDQPRL</sequence>
<name>A0A9W7Y140_9FUNG</name>